<dbReference type="GeneID" id="19321556"/>
<accession>R8BUP4</accession>
<dbReference type="OrthoDB" id="5242308at2759"/>
<dbReference type="RefSeq" id="XP_007912180.1">
    <property type="nucleotide sequence ID" value="XM_007913989.1"/>
</dbReference>
<evidence type="ECO:0000313" key="3">
    <source>
        <dbReference type="Proteomes" id="UP000014074"/>
    </source>
</evidence>
<reference evidence="3" key="1">
    <citation type="journal article" date="2013" name="Genome Announc.">
        <title>Draft genome sequence of the ascomycete Phaeoacremonium aleophilum strain UCR-PA7, a causal agent of the esca disease complex in grapevines.</title>
        <authorList>
            <person name="Blanco-Ulate B."/>
            <person name="Rolshausen P."/>
            <person name="Cantu D."/>
        </authorList>
    </citation>
    <scope>NUCLEOTIDE SEQUENCE [LARGE SCALE GENOMIC DNA]</scope>
    <source>
        <strain evidence="3">UCR-PA7</strain>
    </source>
</reference>
<gene>
    <name evidence="2" type="ORF">UCRPA7_1410</name>
</gene>
<dbReference type="Proteomes" id="UP000014074">
    <property type="component" value="Unassembled WGS sequence"/>
</dbReference>
<sequence>MSRLLFTRRPARLLPEHDDEDPASAYSSLLDQDDPAVAEHQAAAAAAAAASAFPQRSQSLRYQHRRTKSSPKVYTAAAQTAVIRRQPSWTGERPVRKLIKEPTAGSARPSFSVEISDGDGDGDGGAQGKEKGKAGSGTVRRSILRLRDYWKGEK</sequence>
<feature type="region of interest" description="Disordered" evidence="1">
    <location>
        <begin position="1"/>
        <end position="139"/>
    </location>
</feature>
<dbReference type="AlphaFoldDB" id="R8BUP4"/>
<name>R8BUP4_PHAM7</name>
<evidence type="ECO:0000256" key="1">
    <source>
        <dbReference type="SAM" id="MobiDB-lite"/>
    </source>
</evidence>
<dbReference type="HOGENOM" id="CLU_1705488_0_0_1"/>
<proteinExistence type="predicted"/>
<feature type="compositionally biased region" description="Low complexity" evidence="1">
    <location>
        <begin position="38"/>
        <end position="52"/>
    </location>
</feature>
<protein>
    <submittedName>
        <fullName evidence="2">Uncharacterized protein</fullName>
    </submittedName>
</protein>
<dbReference type="EMBL" id="KB932864">
    <property type="protein sequence ID" value="EOO03082.1"/>
    <property type="molecule type" value="Genomic_DNA"/>
</dbReference>
<keyword evidence="3" id="KW-1185">Reference proteome</keyword>
<evidence type="ECO:0000313" key="2">
    <source>
        <dbReference type="EMBL" id="EOO03082.1"/>
    </source>
</evidence>
<organism evidence="2 3">
    <name type="scientific">Phaeoacremonium minimum (strain UCR-PA7)</name>
    <name type="common">Esca disease fungus</name>
    <name type="synonym">Togninia minima</name>
    <dbReference type="NCBI Taxonomy" id="1286976"/>
    <lineage>
        <taxon>Eukaryota</taxon>
        <taxon>Fungi</taxon>
        <taxon>Dikarya</taxon>
        <taxon>Ascomycota</taxon>
        <taxon>Pezizomycotina</taxon>
        <taxon>Sordariomycetes</taxon>
        <taxon>Sordariomycetidae</taxon>
        <taxon>Togniniales</taxon>
        <taxon>Togniniaceae</taxon>
        <taxon>Phaeoacremonium</taxon>
    </lineage>
</organism>
<dbReference type="KEGG" id="tmn:UCRPA7_1410"/>